<organism evidence="2 3">
    <name type="scientific">Eumeta variegata</name>
    <name type="common">Bagworm moth</name>
    <name type="synonym">Eumeta japonica</name>
    <dbReference type="NCBI Taxonomy" id="151549"/>
    <lineage>
        <taxon>Eukaryota</taxon>
        <taxon>Metazoa</taxon>
        <taxon>Ecdysozoa</taxon>
        <taxon>Arthropoda</taxon>
        <taxon>Hexapoda</taxon>
        <taxon>Insecta</taxon>
        <taxon>Pterygota</taxon>
        <taxon>Neoptera</taxon>
        <taxon>Endopterygota</taxon>
        <taxon>Lepidoptera</taxon>
        <taxon>Glossata</taxon>
        <taxon>Ditrysia</taxon>
        <taxon>Tineoidea</taxon>
        <taxon>Psychidae</taxon>
        <taxon>Oiketicinae</taxon>
        <taxon>Eumeta</taxon>
    </lineage>
</organism>
<evidence type="ECO:0000313" key="2">
    <source>
        <dbReference type="EMBL" id="GBP73725.1"/>
    </source>
</evidence>
<feature type="compositionally biased region" description="Basic and acidic residues" evidence="1">
    <location>
        <begin position="86"/>
        <end position="100"/>
    </location>
</feature>
<keyword evidence="3" id="KW-1185">Reference proteome</keyword>
<comment type="caution">
    <text evidence="2">The sequence shown here is derived from an EMBL/GenBank/DDBJ whole genome shotgun (WGS) entry which is preliminary data.</text>
</comment>
<dbReference type="Proteomes" id="UP000299102">
    <property type="component" value="Unassembled WGS sequence"/>
</dbReference>
<accession>A0A4C1YHB2</accession>
<evidence type="ECO:0000313" key="3">
    <source>
        <dbReference type="Proteomes" id="UP000299102"/>
    </source>
</evidence>
<gene>
    <name evidence="2" type="ORF">EVAR_103187_1</name>
</gene>
<reference evidence="2 3" key="1">
    <citation type="journal article" date="2019" name="Commun. Biol.">
        <title>The bagworm genome reveals a unique fibroin gene that provides high tensile strength.</title>
        <authorList>
            <person name="Kono N."/>
            <person name="Nakamura H."/>
            <person name="Ohtoshi R."/>
            <person name="Tomita M."/>
            <person name="Numata K."/>
            <person name="Arakawa K."/>
        </authorList>
    </citation>
    <scope>NUCLEOTIDE SEQUENCE [LARGE SCALE GENOMIC DNA]</scope>
</reference>
<feature type="region of interest" description="Disordered" evidence="1">
    <location>
        <begin position="85"/>
        <end position="122"/>
    </location>
</feature>
<dbReference type="AlphaFoldDB" id="A0A4C1YHB2"/>
<proteinExistence type="predicted"/>
<evidence type="ECO:0000256" key="1">
    <source>
        <dbReference type="SAM" id="MobiDB-lite"/>
    </source>
</evidence>
<feature type="compositionally biased region" description="Polar residues" evidence="1">
    <location>
        <begin position="109"/>
        <end position="119"/>
    </location>
</feature>
<dbReference type="EMBL" id="BGZK01001184">
    <property type="protein sequence ID" value="GBP73725.1"/>
    <property type="molecule type" value="Genomic_DNA"/>
</dbReference>
<sequence length="194" mass="21622">MAELSYSAFKRPPIRQWIVQEASAPAGPNAARPLTCAHTSKTSILIRHRNVTRRTFLSRTTNRIAAASALRLNLNASRTLATATGRRIDTVDGSRREARRSPARVRGTPSRSGQRTPNHNGIARAERSAVITFFPATSTLEDFYNLRTTAKWPRWPIIDYPDLRTGRAAAVPHARASNKIIHEINIQVTHLQAK</sequence>
<name>A0A4C1YHB2_EUMVA</name>
<protein>
    <submittedName>
        <fullName evidence="2">Uncharacterized protein</fullName>
    </submittedName>
</protein>